<sequence>TPSATLSVGAFATLASGQCARRFCKGEYRLASDPPARRPPASKNTATGLN</sequence>
<dbReference type="AlphaFoldDB" id="A0A914WZK3"/>
<proteinExistence type="predicted"/>
<protein>
    <submittedName>
        <fullName evidence="3">Uncharacterized protein</fullName>
    </submittedName>
</protein>
<evidence type="ECO:0000313" key="2">
    <source>
        <dbReference type="Proteomes" id="UP000887566"/>
    </source>
</evidence>
<organism evidence="2 3">
    <name type="scientific">Plectus sambesii</name>
    <dbReference type="NCBI Taxonomy" id="2011161"/>
    <lineage>
        <taxon>Eukaryota</taxon>
        <taxon>Metazoa</taxon>
        <taxon>Ecdysozoa</taxon>
        <taxon>Nematoda</taxon>
        <taxon>Chromadorea</taxon>
        <taxon>Plectida</taxon>
        <taxon>Plectina</taxon>
        <taxon>Plectoidea</taxon>
        <taxon>Plectidae</taxon>
        <taxon>Plectus</taxon>
    </lineage>
</organism>
<name>A0A914WZK3_9BILA</name>
<keyword evidence="2" id="KW-1185">Reference proteome</keyword>
<dbReference type="WBParaSite" id="PSAMB.scaffold5724size11019.g27211.t1">
    <property type="protein sequence ID" value="PSAMB.scaffold5724size11019.g27211.t1"/>
    <property type="gene ID" value="PSAMB.scaffold5724size11019.g27211"/>
</dbReference>
<evidence type="ECO:0000313" key="3">
    <source>
        <dbReference type="WBParaSite" id="PSAMB.scaffold5724size11019.g27211.t1"/>
    </source>
</evidence>
<dbReference type="Proteomes" id="UP000887566">
    <property type="component" value="Unplaced"/>
</dbReference>
<accession>A0A914WZK3</accession>
<reference evidence="3" key="1">
    <citation type="submission" date="2022-11" db="UniProtKB">
        <authorList>
            <consortium name="WormBaseParasite"/>
        </authorList>
    </citation>
    <scope>IDENTIFICATION</scope>
</reference>
<evidence type="ECO:0000256" key="1">
    <source>
        <dbReference type="SAM" id="MobiDB-lite"/>
    </source>
</evidence>
<feature type="region of interest" description="Disordered" evidence="1">
    <location>
        <begin position="30"/>
        <end position="50"/>
    </location>
</feature>